<dbReference type="Pfam" id="PF00106">
    <property type="entry name" value="adh_short"/>
    <property type="match status" value="1"/>
</dbReference>
<dbReference type="SMART" id="SM00587">
    <property type="entry name" value="CHK"/>
    <property type="match status" value="1"/>
</dbReference>
<reference evidence="6" key="1">
    <citation type="submission" date="2024-02" db="UniProtKB">
        <authorList>
            <consortium name="WormBaseParasite"/>
        </authorList>
    </citation>
    <scope>IDENTIFICATION</scope>
</reference>
<feature type="transmembrane region" description="Helical" evidence="3">
    <location>
        <begin position="568"/>
        <end position="587"/>
    </location>
</feature>
<dbReference type="Proteomes" id="UP000035681">
    <property type="component" value="Unplaced"/>
</dbReference>
<dbReference type="PRINTS" id="PR00081">
    <property type="entry name" value="GDHRDH"/>
</dbReference>
<keyword evidence="3" id="KW-0812">Transmembrane</keyword>
<dbReference type="SUPFAM" id="SSF56112">
    <property type="entry name" value="Protein kinase-like (PK-like)"/>
    <property type="match status" value="1"/>
</dbReference>
<dbReference type="InterPro" id="IPR002347">
    <property type="entry name" value="SDR_fam"/>
</dbReference>
<dbReference type="Gene3D" id="3.40.50.720">
    <property type="entry name" value="NAD(P)-binding Rossmann-like Domain"/>
    <property type="match status" value="1"/>
</dbReference>
<evidence type="ECO:0000313" key="6">
    <source>
        <dbReference type="WBParaSite" id="TCONS_00010991.p1"/>
    </source>
</evidence>
<dbReference type="Pfam" id="PF07914">
    <property type="entry name" value="DUF1679"/>
    <property type="match status" value="1"/>
</dbReference>
<dbReference type="PROSITE" id="PS50866">
    <property type="entry name" value="GOLD"/>
    <property type="match status" value="1"/>
</dbReference>
<evidence type="ECO:0000259" key="4">
    <source>
        <dbReference type="PROSITE" id="PS50866"/>
    </source>
</evidence>
<protein>
    <submittedName>
        <fullName evidence="6">CHK domain-containing protein</fullName>
    </submittedName>
</protein>
<dbReference type="AlphaFoldDB" id="A0AAF5DE16"/>
<sequence length="967" mass="112091">MSWRLEKLFDGCQLDIGWVEKKMLLKFPEHKWLSAKVEPVTSMGFMSYLIRIIIKYENTYDNFNVTPPNTILVKIPNYTNAVIAWKSAGLIEDKYAAIQGIGTIKLLTETEGRFYSLLDKKNHNLKIPKIFYLNLDTNNNEIQCIIMEEIIDVVLVDIVEGFNKTQLYNLVDFIIQLHSLSFLENLNDPGSSYEEWKKLPLSFNDYVLNAKKKYVKKYPDTLGSLIETTYTKYLKKINNIDELKNKCLQDKPNMCFLSHGDLWTSNVLFDAKNKNIIKSVVDWQLAGKTSPFDDLAHLLFACISPELRRECQNDIFKYYYKNLKNSIEKEAKVLLFNYKDLVEMFYEMLPYLVGRNLFAISMWTDSPLCRTGKNDEEERIYKLNSRMKNLLSLLLLIIYSSISLGLYFHIAETEKKCFVEEIPDETLVTGNYKIQLFDPNTKQYGDYPNIGMHVEIKDPEQKIILSKLYTSEGKFSFSSHTPGEHTICLISNSTAWFGGSQLRVHLDIQVGDHAQDYEQIAAKEKLNELQLRIRQLLDQVEQITKEQNYQRYREERFRQTSESTNSRVLWWAAGQTVVLLAVGAWQMRHLKKFFEVKKLIFKYINLAIRKAIFKMSTLSRIKAGLTSPWALAFSIFGAGYGIYNIIDITQSGEKYELDGDLEGKTYIVTGATSGLGKLTTEELAKRRARVIMACRDRNKCISVRRDIVLATKNKQIYCRRLDLEDFDSVERFVSKLSTGAQSIDSIDGLVNNAAVMEKDRSVNKLGIEKTLATNHMGTFLLTGLLIDKFLKQKNKVRIVFVNTNLIQKNCKVNFDDLNNEVEKFDGFKVYKESKLAEALFVKELAERLKKTNISVFMADPGRCKTKLASNYEGERFFLSRWMLKPLSFLMGERRPEKGIRPILYAIGDSNLENQSGLFLDRERKEQAWPEDCNDATLRKKLWITSEKWTRFYDHLKNLNEENNANKK</sequence>
<name>A0AAF5DE16_STRER</name>
<dbReference type="Gene3D" id="3.90.1200.10">
    <property type="match status" value="1"/>
</dbReference>
<dbReference type="SMART" id="SM01190">
    <property type="entry name" value="EMP24_GP25L"/>
    <property type="match status" value="1"/>
</dbReference>
<keyword evidence="1" id="KW-0560">Oxidoreductase</keyword>
<feature type="coiled-coil region" evidence="2">
    <location>
        <begin position="519"/>
        <end position="546"/>
    </location>
</feature>
<keyword evidence="2" id="KW-0175">Coiled coil</keyword>
<evidence type="ECO:0000256" key="1">
    <source>
        <dbReference type="ARBA" id="ARBA00023002"/>
    </source>
</evidence>
<dbReference type="SUPFAM" id="SSF51735">
    <property type="entry name" value="NAD(P)-binding Rossmann-fold domains"/>
    <property type="match status" value="1"/>
</dbReference>
<proteinExistence type="predicted"/>
<feature type="transmembrane region" description="Helical" evidence="3">
    <location>
        <begin position="390"/>
        <end position="410"/>
    </location>
</feature>
<dbReference type="WBParaSite" id="TCONS_00010991.p1">
    <property type="protein sequence ID" value="TCONS_00010991.p1"/>
    <property type="gene ID" value="XLOC_004902"/>
</dbReference>
<dbReference type="InterPro" id="IPR009038">
    <property type="entry name" value="GOLD_dom"/>
</dbReference>
<keyword evidence="3" id="KW-1133">Transmembrane helix</keyword>
<keyword evidence="3" id="KW-0472">Membrane</keyword>
<dbReference type="Pfam" id="PF01105">
    <property type="entry name" value="EMP24_GP25L"/>
    <property type="match status" value="1"/>
</dbReference>
<accession>A0AAF5DE16</accession>
<feature type="domain" description="GOLD" evidence="4">
    <location>
        <begin position="415"/>
        <end position="510"/>
    </location>
</feature>
<dbReference type="InterPro" id="IPR036291">
    <property type="entry name" value="NAD(P)-bd_dom_sf"/>
</dbReference>
<evidence type="ECO:0000313" key="5">
    <source>
        <dbReference type="Proteomes" id="UP000035681"/>
    </source>
</evidence>
<evidence type="ECO:0000256" key="2">
    <source>
        <dbReference type="SAM" id="Coils"/>
    </source>
</evidence>
<dbReference type="GO" id="GO:0016491">
    <property type="term" value="F:oxidoreductase activity"/>
    <property type="evidence" value="ECO:0007669"/>
    <property type="project" value="UniProtKB-KW"/>
</dbReference>
<dbReference type="InterPro" id="IPR011009">
    <property type="entry name" value="Kinase-like_dom_sf"/>
</dbReference>
<dbReference type="PANTHER" id="PTHR43157:SF68">
    <property type="entry name" value="RETINOL DEHYDROGENASE 13"/>
    <property type="match status" value="1"/>
</dbReference>
<dbReference type="CDD" id="cd05327">
    <property type="entry name" value="retinol-DH_like_SDR_c_like"/>
    <property type="match status" value="1"/>
</dbReference>
<dbReference type="InterPro" id="IPR015897">
    <property type="entry name" value="CHK_kinase-like"/>
</dbReference>
<dbReference type="PANTHER" id="PTHR43157">
    <property type="entry name" value="PHOSPHATIDYLINOSITOL-GLYCAN BIOSYNTHESIS CLASS F PROTEIN-RELATED"/>
    <property type="match status" value="1"/>
</dbReference>
<keyword evidence="5" id="KW-1185">Reference proteome</keyword>
<organism evidence="5 6">
    <name type="scientific">Strongyloides stercoralis</name>
    <name type="common">Threadworm</name>
    <dbReference type="NCBI Taxonomy" id="6248"/>
    <lineage>
        <taxon>Eukaryota</taxon>
        <taxon>Metazoa</taxon>
        <taxon>Ecdysozoa</taxon>
        <taxon>Nematoda</taxon>
        <taxon>Chromadorea</taxon>
        <taxon>Rhabditida</taxon>
        <taxon>Tylenchina</taxon>
        <taxon>Panagrolaimomorpha</taxon>
        <taxon>Strongyloidoidea</taxon>
        <taxon>Strongyloididae</taxon>
        <taxon>Strongyloides</taxon>
    </lineage>
</organism>
<evidence type="ECO:0000256" key="3">
    <source>
        <dbReference type="SAM" id="Phobius"/>
    </source>
</evidence>
<dbReference type="InterPro" id="IPR012877">
    <property type="entry name" value="Dhs-27"/>
</dbReference>